<dbReference type="OrthoDB" id="2013972at2759"/>
<evidence type="ECO:0000259" key="2">
    <source>
        <dbReference type="Pfam" id="PF13649"/>
    </source>
</evidence>
<dbReference type="GO" id="GO:0008168">
    <property type="term" value="F:methyltransferase activity"/>
    <property type="evidence" value="ECO:0007669"/>
    <property type="project" value="TreeGrafter"/>
</dbReference>
<feature type="region of interest" description="Disordered" evidence="1">
    <location>
        <begin position="1"/>
        <end position="33"/>
    </location>
</feature>
<feature type="domain" description="Methyltransferase" evidence="2">
    <location>
        <begin position="80"/>
        <end position="167"/>
    </location>
</feature>
<dbReference type="EMBL" id="CAJVPV010008525">
    <property type="protein sequence ID" value="CAG8631696.1"/>
    <property type="molecule type" value="Genomic_DNA"/>
</dbReference>
<accession>A0A9N9DDL1</accession>
<comment type="caution">
    <text evidence="3">The sequence shown here is derived from an EMBL/GenBank/DDBJ whole genome shotgun (WGS) entry which is preliminary data.</text>
</comment>
<dbReference type="Pfam" id="PF13649">
    <property type="entry name" value="Methyltransf_25"/>
    <property type="match status" value="1"/>
</dbReference>
<gene>
    <name evidence="3" type="ORF">AMORRO_LOCUS9119</name>
</gene>
<reference evidence="3" key="1">
    <citation type="submission" date="2021-06" db="EMBL/GenBank/DDBJ databases">
        <authorList>
            <person name="Kallberg Y."/>
            <person name="Tangrot J."/>
            <person name="Rosling A."/>
        </authorList>
    </citation>
    <scope>NUCLEOTIDE SEQUENCE</scope>
    <source>
        <strain evidence="3">CL551</strain>
    </source>
</reference>
<dbReference type="PANTHER" id="PTHR43591:SF24">
    <property type="entry name" value="2-METHOXY-6-POLYPRENYL-1,4-BENZOQUINOL METHYLASE, MITOCHONDRIAL"/>
    <property type="match status" value="1"/>
</dbReference>
<protein>
    <submittedName>
        <fullName evidence="3">4014_t:CDS:1</fullName>
    </submittedName>
</protein>
<feature type="compositionally biased region" description="Basic residues" evidence="1">
    <location>
        <begin position="9"/>
        <end position="18"/>
    </location>
</feature>
<feature type="compositionally biased region" description="Low complexity" evidence="1">
    <location>
        <begin position="19"/>
        <end position="33"/>
    </location>
</feature>
<proteinExistence type="predicted"/>
<organism evidence="3 4">
    <name type="scientific">Acaulospora morrowiae</name>
    <dbReference type="NCBI Taxonomy" id="94023"/>
    <lineage>
        <taxon>Eukaryota</taxon>
        <taxon>Fungi</taxon>
        <taxon>Fungi incertae sedis</taxon>
        <taxon>Mucoromycota</taxon>
        <taxon>Glomeromycotina</taxon>
        <taxon>Glomeromycetes</taxon>
        <taxon>Diversisporales</taxon>
        <taxon>Acaulosporaceae</taxon>
        <taxon>Acaulospora</taxon>
    </lineage>
</organism>
<sequence length="305" mass="35040">MGSNSSKVTKLRKKKSRQKQSSNESSYSSKSSFSEEASFESFDILPEDLTTEYEMAIARIWGMEYYSAPVDDILTTTGKILEAGCGNGSWLINLSRIYPIAEYIGVDLNPVTNVNYPHNVTIIKGDLLSLPYDENQFDFAKMSNFSCYLTDNEWVQGISEMIRVTKCGSWVEFWEVEPILSKNAPTYMYFVESYNEYLTLSGITGVSVTKLEYFLYSSRKLDNIQCSSKSMVIGQKGGEDGIILLKCFSQWFLELHCESLSKYMGISQEEYRRRCKIMLDEIEQTKVELIFRRFWAQKKMNPGVD</sequence>
<dbReference type="AlphaFoldDB" id="A0A9N9DDL1"/>
<dbReference type="Gene3D" id="3.40.50.150">
    <property type="entry name" value="Vaccinia Virus protein VP39"/>
    <property type="match status" value="1"/>
</dbReference>
<dbReference type="InterPro" id="IPR041698">
    <property type="entry name" value="Methyltransf_25"/>
</dbReference>
<evidence type="ECO:0000256" key="1">
    <source>
        <dbReference type="SAM" id="MobiDB-lite"/>
    </source>
</evidence>
<dbReference type="SUPFAM" id="SSF53335">
    <property type="entry name" value="S-adenosyl-L-methionine-dependent methyltransferases"/>
    <property type="match status" value="1"/>
</dbReference>
<dbReference type="InterPro" id="IPR029063">
    <property type="entry name" value="SAM-dependent_MTases_sf"/>
</dbReference>
<dbReference type="CDD" id="cd02440">
    <property type="entry name" value="AdoMet_MTases"/>
    <property type="match status" value="1"/>
</dbReference>
<dbReference type="Proteomes" id="UP000789342">
    <property type="component" value="Unassembled WGS sequence"/>
</dbReference>
<evidence type="ECO:0000313" key="4">
    <source>
        <dbReference type="Proteomes" id="UP000789342"/>
    </source>
</evidence>
<name>A0A9N9DDL1_9GLOM</name>
<dbReference type="PANTHER" id="PTHR43591">
    <property type="entry name" value="METHYLTRANSFERASE"/>
    <property type="match status" value="1"/>
</dbReference>
<keyword evidence="4" id="KW-1185">Reference proteome</keyword>
<evidence type="ECO:0000313" key="3">
    <source>
        <dbReference type="EMBL" id="CAG8631696.1"/>
    </source>
</evidence>